<organism evidence="2 3">
    <name type="scientific">Fusarium venenatum</name>
    <dbReference type="NCBI Taxonomy" id="56646"/>
    <lineage>
        <taxon>Eukaryota</taxon>
        <taxon>Fungi</taxon>
        <taxon>Dikarya</taxon>
        <taxon>Ascomycota</taxon>
        <taxon>Pezizomycotina</taxon>
        <taxon>Sordariomycetes</taxon>
        <taxon>Hypocreomycetidae</taxon>
        <taxon>Hypocreales</taxon>
        <taxon>Nectriaceae</taxon>
        <taxon>Fusarium</taxon>
    </lineage>
</organism>
<dbReference type="Proteomes" id="UP000245910">
    <property type="component" value="Chromosome II"/>
</dbReference>
<proteinExistence type="predicted"/>
<name>A0A2L2SZD4_9HYPO</name>
<evidence type="ECO:0000313" key="3">
    <source>
        <dbReference type="Proteomes" id="UP000245910"/>
    </source>
</evidence>
<dbReference type="EMBL" id="LN649230">
    <property type="protein sequence ID" value="CEI62309.1"/>
    <property type="molecule type" value="Genomic_DNA"/>
</dbReference>
<keyword evidence="3" id="KW-1185">Reference proteome</keyword>
<evidence type="ECO:0000313" key="2">
    <source>
        <dbReference type="EMBL" id="CEI62309.1"/>
    </source>
</evidence>
<reference evidence="3" key="1">
    <citation type="submission" date="2014-10" db="EMBL/GenBank/DDBJ databases">
        <authorList>
            <person name="King R."/>
        </authorList>
    </citation>
    <scope>NUCLEOTIDE SEQUENCE [LARGE SCALE GENOMIC DNA]</scope>
    <source>
        <strain evidence="3">A3/5</strain>
    </source>
</reference>
<accession>A0A2L2SZD4</accession>
<dbReference type="AlphaFoldDB" id="A0A2L2SZD4"/>
<sequence length="113" mass="12011">MPARTAAITITAPDGTLVPVPIFPVPVAADAPEVIPAHEFFAQQLAAPEPSSPPPAGFDYQNASFDEKQEKEDMAYSKLPDTVAECKAKRVASEGEEEAANEEAPAMKKTKSN</sequence>
<protein>
    <submittedName>
        <fullName evidence="2">Uncharacterized protein</fullName>
    </submittedName>
</protein>
<feature type="region of interest" description="Disordered" evidence="1">
    <location>
        <begin position="88"/>
        <end position="113"/>
    </location>
</feature>
<evidence type="ECO:0000256" key="1">
    <source>
        <dbReference type="SAM" id="MobiDB-lite"/>
    </source>
</evidence>